<dbReference type="RefSeq" id="WP_163741475.1">
    <property type="nucleotide sequence ID" value="NZ_JAAGOA010000016.1"/>
</dbReference>
<evidence type="ECO:0000256" key="10">
    <source>
        <dbReference type="ARBA" id="ARBA00023112"/>
    </source>
</evidence>
<comment type="subcellular location">
    <subcellularLocation>
        <location evidence="2 13">Cell membrane</location>
        <topology evidence="2 13">Multi-pass membrane protein</topology>
    </subcellularLocation>
</comment>
<proteinExistence type="inferred from homology"/>
<keyword evidence="12" id="KW-0170">Cobalt</keyword>
<feature type="transmembrane region" description="Helical" evidence="13">
    <location>
        <begin position="15"/>
        <end position="34"/>
    </location>
</feature>
<dbReference type="Proteomes" id="UP000475214">
    <property type="component" value="Unassembled WGS sequence"/>
</dbReference>
<name>A0A6L9SDR6_9ACTN</name>
<evidence type="ECO:0000256" key="4">
    <source>
        <dbReference type="ARBA" id="ARBA00022448"/>
    </source>
</evidence>
<feature type="transmembrane region" description="Helical" evidence="13">
    <location>
        <begin position="199"/>
        <end position="224"/>
    </location>
</feature>
<feature type="transmembrane region" description="Helical" evidence="13">
    <location>
        <begin position="169"/>
        <end position="193"/>
    </location>
</feature>
<keyword evidence="16" id="KW-1185">Reference proteome</keyword>
<dbReference type="PANTHER" id="PTHR40659">
    <property type="entry name" value="NICKEL/COBALT EFFLUX SYSTEM RCNA"/>
    <property type="match status" value="1"/>
</dbReference>
<accession>A0A6L9SDR6</accession>
<comment type="function">
    <text evidence="1">Efflux system for nickel and cobalt.</text>
</comment>
<keyword evidence="5" id="KW-1003">Cell membrane</keyword>
<evidence type="ECO:0000256" key="5">
    <source>
        <dbReference type="ARBA" id="ARBA00022475"/>
    </source>
</evidence>
<keyword evidence="9" id="KW-0406">Ion transport</keyword>
<dbReference type="Pfam" id="PF03824">
    <property type="entry name" value="NicO"/>
    <property type="match status" value="1"/>
</dbReference>
<keyword evidence="10" id="KW-0921">Nickel transport</keyword>
<keyword evidence="7 13" id="KW-0812">Transmembrane</keyword>
<dbReference type="GO" id="GO:0010045">
    <property type="term" value="P:response to nickel cation"/>
    <property type="evidence" value="ECO:0007669"/>
    <property type="project" value="TreeGrafter"/>
</dbReference>
<organism evidence="15 16">
    <name type="scientific">Phytoactinopolyspora halotolerans</name>
    <dbReference type="NCBI Taxonomy" id="1981512"/>
    <lineage>
        <taxon>Bacteria</taxon>
        <taxon>Bacillati</taxon>
        <taxon>Actinomycetota</taxon>
        <taxon>Actinomycetes</taxon>
        <taxon>Jiangellales</taxon>
        <taxon>Jiangellaceae</taxon>
        <taxon>Phytoactinopolyspora</taxon>
    </lineage>
</organism>
<dbReference type="AlphaFoldDB" id="A0A6L9SDR6"/>
<evidence type="ECO:0000256" key="7">
    <source>
        <dbReference type="ARBA" id="ARBA00022692"/>
    </source>
</evidence>
<feature type="region of interest" description="Disordered" evidence="14">
    <location>
        <begin position="129"/>
        <end position="160"/>
    </location>
</feature>
<comment type="caution">
    <text evidence="15">The sequence shown here is derived from an EMBL/GenBank/DDBJ whole genome shotgun (WGS) entry which is preliminary data.</text>
</comment>
<evidence type="ECO:0000313" key="16">
    <source>
        <dbReference type="Proteomes" id="UP000475214"/>
    </source>
</evidence>
<dbReference type="GO" id="GO:0006824">
    <property type="term" value="P:cobalt ion transport"/>
    <property type="evidence" value="ECO:0007669"/>
    <property type="project" value="UniProtKB-KW"/>
</dbReference>
<evidence type="ECO:0000256" key="6">
    <source>
        <dbReference type="ARBA" id="ARBA00022596"/>
    </source>
</evidence>
<feature type="transmembrane region" description="Helical" evidence="13">
    <location>
        <begin position="92"/>
        <end position="111"/>
    </location>
</feature>
<sequence>MNGLDAAMVRAFDTVLAPVAVLIAAGVGAAHALRPGHGKTMVAAYLLGEQGRRRHAVALAGIVAGMHTASVLALGLLWWVTTGNETVSIETVTTWGQMLVAVVVLTLGVAVSRRRWRAFRRDRVPVAADVSHGSHHHGGPPHRGSSPHHVSPHHHGPPAGADPWSRAGLAGIASVGALVPSPAAFLVLISGLLTGRAELAVVMVAVFGLGLGTTVLATGLVVLAGRDWLNERAGRYRWLGRFAHYVPLAGACAVLVGGGVLVAVALADLIPMLADS</sequence>
<dbReference type="GO" id="GO:0046583">
    <property type="term" value="F:monoatomic cation efflux transmembrane transporter activity"/>
    <property type="evidence" value="ECO:0007669"/>
    <property type="project" value="TreeGrafter"/>
</dbReference>
<evidence type="ECO:0000256" key="11">
    <source>
        <dbReference type="ARBA" id="ARBA00023136"/>
    </source>
</evidence>
<keyword evidence="8 13" id="KW-1133">Transmembrane helix</keyword>
<dbReference type="GO" id="GO:0015099">
    <property type="term" value="F:nickel cation transmembrane transporter activity"/>
    <property type="evidence" value="ECO:0007669"/>
    <property type="project" value="UniProtKB-UniRule"/>
</dbReference>
<keyword evidence="4 13" id="KW-0813">Transport</keyword>
<dbReference type="InterPro" id="IPR011541">
    <property type="entry name" value="Ni/Co_transpt_high_affinity"/>
</dbReference>
<comment type="similarity">
    <text evidence="13">Belongs to the NiCoT transporter (TC 2.A.52) family.</text>
</comment>
<feature type="transmembrane region" description="Helical" evidence="13">
    <location>
        <begin position="245"/>
        <end position="267"/>
    </location>
</feature>
<feature type="transmembrane region" description="Helical" evidence="13">
    <location>
        <begin position="55"/>
        <end position="80"/>
    </location>
</feature>
<reference evidence="15 16" key="1">
    <citation type="submission" date="2020-02" db="EMBL/GenBank/DDBJ databases">
        <authorList>
            <person name="Li X.-J."/>
            <person name="Han X.-M."/>
        </authorList>
    </citation>
    <scope>NUCLEOTIDE SEQUENCE [LARGE SCALE GENOMIC DNA]</scope>
    <source>
        <strain evidence="15 16">CCTCC AB 2017055</strain>
    </source>
</reference>
<dbReference type="PANTHER" id="PTHR40659:SF1">
    <property type="entry name" value="NICKEL_COBALT EFFLUX SYSTEM RCNA"/>
    <property type="match status" value="1"/>
</dbReference>
<evidence type="ECO:0000256" key="8">
    <source>
        <dbReference type="ARBA" id="ARBA00022989"/>
    </source>
</evidence>
<dbReference type="GO" id="GO:0032025">
    <property type="term" value="P:response to cobalt ion"/>
    <property type="evidence" value="ECO:0007669"/>
    <property type="project" value="TreeGrafter"/>
</dbReference>
<dbReference type="EMBL" id="JAAGOA010000016">
    <property type="protein sequence ID" value="NEE02682.1"/>
    <property type="molecule type" value="Genomic_DNA"/>
</dbReference>
<dbReference type="GO" id="GO:0005886">
    <property type="term" value="C:plasma membrane"/>
    <property type="evidence" value="ECO:0007669"/>
    <property type="project" value="UniProtKB-SubCell"/>
</dbReference>
<evidence type="ECO:0000256" key="3">
    <source>
        <dbReference type="ARBA" id="ARBA00022426"/>
    </source>
</evidence>
<evidence type="ECO:0000256" key="13">
    <source>
        <dbReference type="RuleBase" id="RU362101"/>
    </source>
</evidence>
<evidence type="ECO:0000313" key="15">
    <source>
        <dbReference type="EMBL" id="NEE02682.1"/>
    </source>
</evidence>
<evidence type="ECO:0000256" key="14">
    <source>
        <dbReference type="SAM" id="MobiDB-lite"/>
    </source>
</evidence>
<keyword evidence="3" id="KW-0171">Cobalt transport</keyword>
<evidence type="ECO:0000256" key="2">
    <source>
        <dbReference type="ARBA" id="ARBA00004651"/>
    </source>
</evidence>
<dbReference type="InterPro" id="IPR051224">
    <property type="entry name" value="NiCoT_RcnA"/>
</dbReference>
<gene>
    <name evidence="15" type="ORF">G1H10_21180</name>
</gene>
<evidence type="ECO:0000256" key="9">
    <source>
        <dbReference type="ARBA" id="ARBA00023065"/>
    </source>
</evidence>
<evidence type="ECO:0000256" key="12">
    <source>
        <dbReference type="ARBA" id="ARBA00023285"/>
    </source>
</evidence>
<keyword evidence="11 13" id="KW-0472">Membrane</keyword>
<protein>
    <recommendedName>
        <fullName evidence="13">Nickel/cobalt efflux system</fullName>
    </recommendedName>
</protein>
<evidence type="ECO:0000256" key="1">
    <source>
        <dbReference type="ARBA" id="ARBA00002510"/>
    </source>
</evidence>
<keyword evidence="6" id="KW-0533">Nickel</keyword>